<evidence type="ECO:0000313" key="2">
    <source>
        <dbReference type="Proteomes" id="UP001189429"/>
    </source>
</evidence>
<reference evidence="1" key="1">
    <citation type="submission" date="2023-10" db="EMBL/GenBank/DDBJ databases">
        <authorList>
            <person name="Chen Y."/>
            <person name="Shah S."/>
            <person name="Dougan E. K."/>
            <person name="Thang M."/>
            <person name="Chan C."/>
        </authorList>
    </citation>
    <scope>NUCLEOTIDE SEQUENCE [LARGE SCALE GENOMIC DNA]</scope>
</reference>
<proteinExistence type="predicted"/>
<comment type="caution">
    <text evidence="1">The sequence shown here is derived from an EMBL/GenBank/DDBJ whole genome shotgun (WGS) entry which is preliminary data.</text>
</comment>
<organism evidence="1 2">
    <name type="scientific">Prorocentrum cordatum</name>
    <dbReference type="NCBI Taxonomy" id="2364126"/>
    <lineage>
        <taxon>Eukaryota</taxon>
        <taxon>Sar</taxon>
        <taxon>Alveolata</taxon>
        <taxon>Dinophyceae</taxon>
        <taxon>Prorocentrales</taxon>
        <taxon>Prorocentraceae</taxon>
        <taxon>Prorocentrum</taxon>
    </lineage>
</organism>
<gene>
    <name evidence="1" type="ORF">PCOR1329_LOCUS50057</name>
</gene>
<protein>
    <submittedName>
        <fullName evidence="1">Uncharacterized protein</fullName>
    </submittedName>
</protein>
<dbReference type="EMBL" id="CAUYUJ010016059">
    <property type="protein sequence ID" value="CAK0861361.1"/>
    <property type="molecule type" value="Genomic_DNA"/>
</dbReference>
<dbReference type="Proteomes" id="UP001189429">
    <property type="component" value="Unassembled WGS sequence"/>
</dbReference>
<name>A0ABN9UNN9_9DINO</name>
<sequence>MAPCSLSPVEGVLRGLVRMNGSLVDVEADPATGRMSTSLQVHAPRVSERNMNEGDGLTSAGATERIFDPEAVHRWTDCYEDDHVKRQFSMGASLCDNGAASFTDAEEATEWTQSIFAMTNMVYEPQLNIALMIDAVYIPAYVSESTD</sequence>
<keyword evidence="2" id="KW-1185">Reference proteome</keyword>
<evidence type="ECO:0000313" key="1">
    <source>
        <dbReference type="EMBL" id="CAK0861361.1"/>
    </source>
</evidence>
<accession>A0ABN9UNN9</accession>